<dbReference type="Proteomes" id="UP000198618">
    <property type="component" value="Unassembled WGS sequence"/>
</dbReference>
<evidence type="ECO:0000313" key="6">
    <source>
        <dbReference type="Proteomes" id="UP000198618"/>
    </source>
</evidence>
<keyword evidence="2 5" id="KW-0238">DNA-binding</keyword>
<name>A0A1I0A5Z0_9BACI</name>
<dbReference type="SMART" id="SM00345">
    <property type="entry name" value="HTH_GNTR"/>
    <property type="match status" value="1"/>
</dbReference>
<dbReference type="AlphaFoldDB" id="A0A1I0A5Z0"/>
<dbReference type="InterPro" id="IPR036388">
    <property type="entry name" value="WH-like_DNA-bd_sf"/>
</dbReference>
<evidence type="ECO:0000259" key="4">
    <source>
        <dbReference type="PROSITE" id="PS50949"/>
    </source>
</evidence>
<dbReference type="SUPFAM" id="SSF48008">
    <property type="entry name" value="GntR ligand-binding domain-like"/>
    <property type="match status" value="1"/>
</dbReference>
<dbReference type="InterPro" id="IPR011711">
    <property type="entry name" value="GntR_C"/>
</dbReference>
<dbReference type="Gene3D" id="1.20.120.530">
    <property type="entry name" value="GntR ligand-binding domain-like"/>
    <property type="match status" value="1"/>
</dbReference>
<dbReference type="PROSITE" id="PS50949">
    <property type="entry name" value="HTH_GNTR"/>
    <property type="match status" value="1"/>
</dbReference>
<dbReference type="SUPFAM" id="SSF46785">
    <property type="entry name" value="Winged helix' DNA-binding domain"/>
    <property type="match status" value="1"/>
</dbReference>
<dbReference type="EMBL" id="FOHE01000003">
    <property type="protein sequence ID" value="SES89561.1"/>
    <property type="molecule type" value="Genomic_DNA"/>
</dbReference>
<organism evidence="5 6">
    <name type="scientific">Oceanobacillus limi</name>
    <dbReference type="NCBI Taxonomy" id="930131"/>
    <lineage>
        <taxon>Bacteria</taxon>
        <taxon>Bacillati</taxon>
        <taxon>Bacillota</taxon>
        <taxon>Bacilli</taxon>
        <taxon>Bacillales</taxon>
        <taxon>Bacillaceae</taxon>
        <taxon>Oceanobacillus</taxon>
    </lineage>
</organism>
<proteinExistence type="predicted"/>
<dbReference type="Pfam" id="PF00392">
    <property type="entry name" value="GntR"/>
    <property type="match status" value="1"/>
</dbReference>
<sequence>MAKQSMKLYVYQTIKHSIYEQKLTPGQKLIEQQISEALSISRTPIRQAFQQLQEEGFLTISPNKGAQVIDPTSKEIAEAFIYRSHLERMATKDIINWITSNDINKLIKLVHTEQETYRNKDFLGYIETNKNFHFTLIKGCDNRFLKNDCIKIINQTHIYLALYDHFYQVNRQKKDIRGPKEHQMLINFLIRNDYDSFSKLLNKHITSTIEEYTARMKKVHHASDLFQ</sequence>
<evidence type="ECO:0000256" key="2">
    <source>
        <dbReference type="ARBA" id="ARBA00023125"/>
    </source>
</evidence>
<dbReference type="GO" id="GO:0003677">
    <property type="term" value="F:DNA binding"/>
    <property type="evidence" value="ECO:0007669"/>
    <property type="project" value="UniProtKB-KW"/>
</dbReference>
<evidence type="ECO:0000256" key="1">
    <source>
        <dbReference type="ARBA" id="ARBA00023015"/>
    </source>
</evidence>
<keyword evidence="3" id="KW-0804">Transcription</keyword>
<dbReference type="InterPro" id="IPR008920">
    <property type="entry name" value="TF_FadR/GntR_C"/>
</dbReference>
<dbReference type="Pfam" id="PF07729">
    <property type="entry name" value="FCD"/>
    <property type="match status" value="1"/>
</dbReference>
<reference evidence="5 6" key="1">
    <citation type="submission" date="2016-10" db="EMBL/GenBank/DDBJ databases">
        <authorList>
            <person name="de Groot N.N."/>
        </authorList>
    </citation>
    <scope>NUCLEOTIDE SEQUENCE [LARGE SCALE GENOMIC DNA]</scope>
    <source>
        <strain evidence="5 6">IBRC-M 10780</strain>
    </source>
</reference>
<keyword evidence="6" id="KW-1185">Reference proteome</keyword>
<gene>
    <name evidence="5" type="ORF">SAMN05216389_10392</name>
</gene>
<evidence type="ECO:0000256" key="3">
    <source>
        <dbReference type="ARBA" id="ARBA00023163"/>
    </source>
</evidence>
<protein>
    <submittedName>
        <fullName evidence="5">DNA-binding transcriptional regulator, GntR family</fullName>
    </submittedName>
</protein>
<dbReference type="OrthoDB" id="574518at2"/>
<dbReference type="PANTHER" id="PTHR43537:SF24">
    <property type="entry name" value="GLUCONATE OPERON TRANSCRIPTIONAL REPRESSOR"/>
    <property type="match status" value="1"/>
</dbReference>
<feature type="domain" description="HTH gntR-type" evidence="4">
    <location>
        <begin position="4"/>
        <end position="71"/>
    </location>
</feature>
<dbReference type="InterPro" id="IPR036390">
    <property type="entry name" value="WH_DNA-bd_sf"/>
</dbReference>
<dbReference type="PANTHER" id="PTHR43537">
    <property type="entry name" value="TRANSCRIPTIONAL REGULATOR, GNTR FAMILY"/>
    <property type="match status" value="1"/>
</dbReference>
<evidence type="ECO:0000313" key="5">
    <source>
        <dbReference type="EMBL" id="SES89561.1"/>
    </source>
</evidence>
<dbReference type="InterPro" id="IPR000524">
    <property type="entry name" value="Tscrpt_reg_HTH_GntR"/>
</dbReference>
<dbReference type="GO" id="GO:0003700">
    <property type="term" value="F:DNA-binding transcription factor activity"/>
    <property type="evidence" value="ECO:0007669"/>
    <property type="project" value="InterPro"/>
</dbReference>
<dbReference type="STRING" id="930131.SAMN05216389_10392"/>
<keyword evidence="1" id="KW-0805">Transcription regulation</keyword>
<accession>A0A1I0A5Z0</accession>
<dbReference type="Gene3D" id="1.10.10.10">
    <property type="entry name" value="Winged helix-like DNA-binding domain superfamily/Winged helix DNA-binding domain"/>
    <property type="match status" value="1"/>
</dbReference>
<dbReference type="CDD" id="cd07377">
    <property type="entry name" value="WHTH_GntR"/>
    <property type="match status" value="1"/>
</dbReference>